<comment type="similarity">
    <text evidence="1">Belongs to the CCM2 family.</text>
</comment>
<evidence type="ECO:0000259" key="3">
    <source>
        <dbReference type="Pfam" id="PF16545"/>
    </source>
</evidence>
<dbReference type="GeneID" id="106804697"/>
<dbReference type="InterPro" id="IPR032375">
    <property type="entry name" value="CCM2_C"/>
</dbReference>
<dbReference type="RefSeq" id="XP_014661468.1">
    <property type="nucleotide sequence ID" value="XM_014805982.1"/>
</dbReference>
<feature type="domain" description="Cerebral cavernous malformations 2 harmonin-homology" evidence="3">
    <location>
        <begin position="117"/>
        <end position="201"/>
    </location>
</feature>
<dbReference type="Gene3D" id="2.30.29.30">
    <property type="entry name" value="Pleckstrin-homology domain (PH domain)/Phosphotyrosine-binding domain (PTB)"/>
    <property type="match status" value="1"/>
</dbReference>
<evidence type="ECO:0000313" key="5">
    <source>
        <dbReference type="RefSeq" id="XP_014661468.1"/>
    </source>
</evidence>
<keyword evidence="4" id="KW-1185">Reference proteome</keyword>
<protein>
    <submittedName>
        <fullName evidence="5">Cerebral cavernous malformations protein 2 homolog</fullName>
    </submittedName>
</protein>
<feature type="region of interest" description="Disordered" evidence="2">
    <location>
        <begin position="86"/>
        <end position="116"/>
    </location>
</feature>
<dbReference type="InterPro" id="IPR011993">
    <property type="entry name" value="PH-like_dom_sf"/>
</dbReference>
<proteinExistence type="inferred from homology"/>
<dbReference type="Pfam" id="PF16545">
    <property type="entry name" value="CCM2_C"/>
    <property type="match status" value="1"/>
</dbReference>
<dbReference type="Proteomes" id="UP000695022">
    <property type="component" value="Unplaced"/>
</dbReference>
<dbReference type="Gene3D" id="1.20.1160.20">
    <property type="match status" value="1"/>
</dbReference>
<evidence type="ECO:0000256" key="2">
    <source>
        <dbReference type="SAM" id="MobiDB-lite"/>
    </source>
</evidence>
<reference evidence="5" key="1">
    <citation type="submission" date="2025-08" db="UniProtKB">
        <authorList>
            <consortium name="RefSeq"/>
        </authorList>
    </citation>
    <scope>IDENTIFICATION</scope>
</reference>
<dbReference type="PANTHER" id="PTHR21642:SF6">
    <property type="entry name" value="CEREBRAL CAVERNOUS MALFORMATIONS 2 HARMONIN-HOMOLOGY DOMAIN-CONTAINING PROTEIN"/>
    <property type="match status" value="1"/>
</dbReference>
<dbReference type="PANTHER" id="PTHR21642">
    <property type="entry name" value="CEREBRAL CAVERNOUS MALFORMATIONS PROTEIN 2 HOMOLOG"/>
    <property type="match status" value="1"/>
</dbReference>
<accession>A0ABM1DNE7</accession>
<dbReference type="InterPro" id="IPR026159">
    <property type="entry name" value="Malcavernin"/>
</dbReference>
<feature type="compositionally biased region" description="Polar residues" evidence="2">
    <location>
        <begin position="86"/>
        <end position="99"/>
    </location>
</feature>
<organism evidence="4 5">
    <name type="scientific">Priapulus caudatus</name>
    <name type="common">Priapulid worm</name>
    <dbReference type="NCBI Taxonomy" id="37621"/>
    <lineage>
        <taxon>Eukaryota</taxon>
        <taxon>Metazoa</taxon>
        <taxon>Ecdysozoa</taxon>
        <taxon>Scalidophora</taxon>
        <taxon>Priapulida</taxon>
        <taxon>Priapulimorpha</taxon>
        <taxon>Priapulimorphida</taxon>
        <taxon>Priapulidae</taxon>
        <taxon>Priapulus</taxon>
    </lineage>
</organism>
<name>A0ABM1DNE7_PRICU</name>
<sequence>MKIGDPDNNKETCTLAVLYLESKMAAEELCALIRQCFELVYTSAARRFFDEKLKFEGRDDASIAHSEDSVSTGAKREGLSFITGSQQDLTMHSRGSPTSAGGARPRRTSNARSESELSGAEVIHDYMKQLHARLNGPELRQFAILLRRWHTDLPFTEFCQKLFELYGPERKYLLAEMRPFIPEKDSPDFENFLVRIGIHSGSDSSE</sequence>
<evidence type="ECO:0000256" key="1">
    <source>
        <dbReference type="ARBA" id="ARBA00010822"/>
    </source>
</evidence>
<gene>
    <name evidence="5" type="primary">LOC106804697</name>
</gene>
<evidence type="ECO:0000313" key="4">
    <source>
        <dbReference type="Proteomes" id="UP000695022"/>
    </source>
</evidence>